<organism evidence="2 3">
    <name type="scientific">Tetracentron sinense</name>
    <name type="common">Spur-leaf</name>
    <dbReference type="NCBI Taxonomy" id="13715"/>
    <lineage>
        <taxon>Eukaryota</taxon>
        <taxon>Viridiplantae</taxon>
        <taxon>Streptophyta</taxon>
        <taxon>Embryophyta</taxon>
        <taxon>Tracheophyta</taxon>
        <taxon>Spermatophyta</taxon>
        <taxon>Magnoliopsida</taxon>
        <taxon>Trochodendrales</taxon>
        <taxon>Trochodendraceae</taxon>
        <taxon>Tetracentron</taxon>
    </lineage>
</organism>
<gene>
    <name evidence="2" type="ORF">HHK36_018469</name>
</gene>
<keyword evidence="3" id="KW-1185">Reference proteome</keyword>
<dbReference type="GO" id="GO:0043130">
    <property type="term" value="F:ubiquitin binding"/>
    <property type="evidence" value="ECO:0007669"/>
    <property type="project" value="TreeGrafter"/>
</dbReference>
<dbReference type="EMBL" id="JABCRI010000012">
    <property type="protein sequence ID" value="KAF8396834.1"/>
    <property type="molecule type" value="Genomic_DNA"/>
</dbReference>
<dbReference type="Proteomes" id="UP000655225">
    <property type="component" value="Unassembled WGS sequence"/>
</dbReference>
<evidence type="ECO:0000259" key="1">
    <source>
        <dbReference type="Pfam" id="PF12315"/>
    </source>
</evidence>
<dbReference type="InterPro" id="IPR022087">
    <property type="entry name" value="DA1-like_dom"/>
</dbReference>
<dbReference type="OrthoDB" id="25414at2759"/>
<sequence>MLVDPITEPEIPLNRAGLIDYRSHPFWCQKYCPSHEHDSTALCCSCERLEVILLPYSLSFVLKSRNTRYIYLGDGRNLCLDCLDSTIMDTSACQPLYHAIRDYYEGLNMKLEQQIPLLLVERKALNEAIEEDKNGDRHMTDTRGLCLSEELLAILTKPGIGGNQLTGMRTHPQKLTTRCEVTGILVLYGLPRLLTGSILAKLLMHALLCLKGFQNSSPGVEDGICQVFSHMWLETEVMPGIGNMPSSSGDSSLLSSTKKGRKSDFEKRLGEFFMHQIAHDKTYREGFRAANEAVNRYGLSCTMAHIRMFGKFFGH</sequence>
<proteinExistence type="predicted"/>
<evidence type="ECO:0000313" key="3">
    <source>
        <dbReference type="Proteomes" id="UP000655225"/>
    </source>
</evidence>
<dbReference type="OMA" id="ERMENND"/>
<accession>A0A834YW24</accession>
<dbReference type="PANTHER" id="PTHR24209:SF7">
    <property type="entry name" value="PROTEIN DA1-RELATED 2"/>
    <property type="match status" value="1"/>
</dbReference>
<name>A0A834YW24_TETSI</name>
<feature type="domain" description="Protein DA1-like" evidence="1">
    <location>
        <begin position="106"/>
        <end position="308"/>
    </location>
</feature>
<dbReference type="AlphaFoldDB" id="A0A834YW24"/>
<comment type="caution">
    <text evidence="2">The sequence shown here is derived from an EMBL/GenBank/DDBJ whole genome shotgun (WGS) entry which is preliminary data.</text>
</comment>
<reference evidence="2 3" key="1">
    <citation type="submission" date="2020-04" db="EMBL/GenBank/DDBJ databases">
        <title>Plant Genome Project.</title>
        <authorList>
            <person name="Zhang R.-G."/>
        </authorList>
    </citation>
    <scope>NUCLEOTIDE SEQUENCE [LARGE SCALE GENOMIC DNA]</scope>
    <source>
        <strain evidence="2">YNK0</strain>
        <tissue evidence="2">Leaf</tissue>
    </source>
</reference>
<dbReference type="InterPro" id="IPR045218">
    <property type="entry name" value="DA1-like"/>
</dbReference>
<dbReference type="PANTHER" id="PTHR24209">
    <property type="entry name" value="PROTEIN DA1-RELATED 2"/>
    <property type="match status" value="1"/>
</dbReference>
<evidence type="ECO:0000313" key="2">
    <source>
        <dbReference type="EMBL" id="KAF8396834.1"/>
    </source>
</evidence>
<dbReference type="Pfam" id="PF12315">
    <property type="entry name" value="DA1-like"/>
    <property type="match status" value="1"/>
</dbReference>
<protein>
    <recommendedName>
        <fullName evidence="1">Protein DA1-like domain-containing protein</fullName>
    </recommendedName>
</protein>